<dbReference type="STRING" id="243090.RB7178"/>
<accession>Q7UP42</accession>
<reference evidence="1 2" key="1">
    <citation type="journal article" date="2003" name="Proc. Natl. Acad. Sci. U.S.A.">
        <title>Complete genome sequence of the marine planctomycete Pirellula sp. strain 1.</title>
        <authorList>
            <person name="Gloeckner F.O."/>
            <person name="Kube M."/>
            <person name="Bauer M."/>
            <person name="Teeling H."/>
            <person name="Lombardot T."/>
            <person name="Ludwig W."/>
            <person name="Gade D."/>
            <person name="Beck A."/>
            <person name="Borzym K."/>
            <person name="Heitmann K."/>
            <person name="Rabus R."/>
            <person name="Schlesner H."/>
            <person name="Amann R."/>
            <person name="Reinhardt R."/>
        </authorList>
    </citation>
    <scope>NUCLEOTIDE SEQUENCE [LARGE SCALE GENOMIC DNA]</scope>
    <source>
        <strain evidence="2">DSM 10527 / NCIMB 13988 / SH1</strain>
    </source>
</reference>
<dbReference type="EMBL" id="BX294145">
    <property type="protein sequence ID" value="CAD75223.1"/>
    <property type="molecule type" value="Genomic_DNA"/>
</dbReference>
<protein>
    <submittedName>
        <fullName evidence="1">Uncharacterized protein</fullName>
    </submittedName>
</protein>
<evidence type="ECO:0000313" key="2">
    <source>
        <dbReference type="Proteomes" id="UP000001025"/>
    </source>
</evidence>
<sequence length="45" mass="5320">MSRKGAVWLRLKRSRTPRGEFWEKVLRCLTAAGRVRHDDGSRSHR</sequence>
<name>Q7UP42_RHOBA</name>
<dbReference type="Proteomes" id="UP000001025">
    <property type="component" value="Chromosome"/>
</dbReference>
<proteinExistence type="predicted"/>
<dbReference type="AlphaFoldDB" id="Q7UP42"/>
<dbReference type="KEGG" id="rba:RB7178"/>
<gene>
    <name evidence="1" type="ordered locus">RB7178</name>
</gene>
<dbReference type="InParanoid" id="Q7UP42"/>
<organism evidence="1 2">
    <name type="scientific">Rhodopirellula baltica (strain DSM 10527 / NCIMB 13988 / SH1)</name>
    <dbReference type="NCBI Taxonomy" id="243090"/>
    <lineage>
        <taxon>Bacteria</taxon>
        <taxon>Pseudomonadati</taxon>
        <taxon>Planctomycetota</taxon>
        <taxon>Planctomycetia</taxon>
        <taxon>Pirellulales</taxon>
        <taxon>Pirellulaceae</taxon>
        <taxon>Rhodopirellula</taxon>
    </lineage>
</organism>
<dbReference type="HOGENOM" id="CLU_3204503_0_0_0"/>
<dbReference type="EnsemblBacteria" id="CAD75223">
    <property type="protein sequence ID" value="CAD75223"/>
    <property type="gene ID" value="RB7178"/>
</dbReference>
<keyword evidence="2" id="KW-1185">Reference proteome</keyword>
<evidence type="ECO:0000313" key="1">
    <source>
        <dbReference type="EMBL" id="CAD75223.1"/>
    </source>
</evidence>